<dbReference type="InterPro" id="IPR049730">
    <property type="entry name" value="SNF2/RAD54-like_C"/>
</dbReference>
<comment type="caution">
    <text evidence="13">The sequence shown here is derived from an EMBL/GenBank/DDBJ whole genome shotgun (WGS) entry which is preliminary data.</text>
</comment>
<feature type="region of interest" description="Disordered" evidence="9">
    <location>
        <begin position="1251"/>
        <end position="1277"/>
    </location>
</feature>
<feature type="region of interest" description="Disordered" evidence="9">
    <location>
        <begin position="945"/>
        <end position="1004"/>
    </location>
</feature>
<keyword evidence="1" id="KW-0479">Metal-binding</keyword>
<keyword evidence="14" id="KW-1185">Reference proteome</keyword>
<dbReference type="PROSITE" id="PS50199">
    <property type="entry name" value="ZF_RANBP2_2"/>
    <property type="match status" value="2"/>
</dbReference>
<gene>
    <name evidence="13" type="ORF">PMEA_00020773</name>
</gene>
<evidence type="ECO:0000259" key="12">
    <source>
        <dbReference type="PROSITE" id="PS51194"/>
    </source>
</evidence>
<feature type="compositionally biased region" description="Basic and acidic residues" evidence="9">
    <location>
        <begin position="614"/>
        <end position="636"/>
    </location>
</feature>
<evidence type="ECO:0000313" key="13">
    <source>
        <dbReference type="EMBL" id="CAH3143795.1"/>
    </source>
</evidence>
<feature type="compositionally biased region" description="Polar residues" evidence="9">
    <location>
        <begin position="1256"/>
        <end position="1265"/>
    </location>
</feature>
<protein>
    <recommendedName>
        <fullName evidence="15">DNA annealing helicase and endonuclease ZRANB3</fullName>
    </recommendedName>
</protein>
<dbReference type="InterPro" id="IPR002711">
    <property type="entry name" value="HNH"/>
</dbReference>
<dbReference type="GO" id="GO:0008270">
    <property type="term" value="F:zinc ion binding"/>
    <property type="evidence" value="ECO:0007669"/>
    <property type="project" value="UniProtKB-KW"/>
</dbReference>
<dbReference type="Gene3D" id="1.10.30.50">
    <property type="match status" value="1"/>
</dbReference>
<dbReference type="InterPro" id="IPR036443">
    <property type="entry name" value="Znf_RanBP2_sf"/>
</dbReference>
<feature type="region of interest" description="Disordered" evidence="9">
    <location>
        <begin position="1690"/>
        <end position="1709"/>
    </location>
</feature>
<dbReference type="SMART" id="SM00487">
    <property type="entry name" value="DEXDc"/>
    <property type="match status" value="1"/>
</dbReference>
<dbReference type="InterPro" id="IPR027417">
    <property type="entry name" value="P-loop_NTPase"/>
</dbReference>
<proteinExistence type="predicted"/>
<evidence type="ECO:0000256" key="4">
    <source>
        <dbReference type="ARBA" id="ARBA00022801"/>
    </source>
</evidence>
<dbReference type="Pfam" id="PF00271">
    <property type="entry name" value="Helicase_C"/>
    <property type="match status" value="1"/>
</dbReference>
<evidence type="ECO:0000256" key="9">
    <source>
        <dbReference type="SAM" id="MobiDB-lite"/>
    </source>
</evidence>
<name>A0AAU9XCR2_9CNID</name>
<organism evidence="13 14">
    <name type="scientific">Pocillopora meandrina</name>
    <dbReference type="NCBI Taxonomy" id="46732"/>
    <lineage>
        <taxon>Eukaryota</taxon>
        <taxon>Metazoa</taxon>
        <taxon>Cnidaria</taxon>
        <taxon>Anthozoa</taxon>
        <taxon>Hexacorallia</taxon>
        <taxon>Scleractinia</taxon>
        <taxon>Astrocoeniina</taxon>
        <taxon>Pocilloporidae</taxon>
        <taxon>Pocillopora</taxon>
    </lineage>
</organism>
<keyword evidence="4" id="KW-0378">Hydrolase</keyword>
<feature type="compositionally biased region" description="Polar residues" evidence="9">
    <location>
        <begin position="539"/>
        <end position="550"/>
    </location>
</feature>
<dbReference type="Gene3D" id="3.40.50.10810">
    <property type="entry name" value="Tandem AAA-ATPase domain"/>
    <property type="match status" value="1"/>
</dbReference>
<dbReference type="InterPro" id="IPR003615">
    <property type="entry name" value="HNH_nuc"/>
</dbReference>
<dbReference type="GO" id="GO:0031297">
    <property type="term" value="P:replication fork processing"/>
    <property type="evidence" value="ECO:0007669"/>
    <property type="project" value="TreeGrafter"/>
</dbReference>
<dbReference type="GO" id="GO:0004520">
    <property type="term" value="F:DNA endonuclease activity"/>
    <property type="evidence" value="ECO:0007669"/>
    <property type="project" value="TreeGrafter"/>
</dbReference>
<dbReference type="InterPro" id="IPR038718">
    <property type="entry name" value="SNF2-like_sf"/>
</dbReference>
<dbReference type="PANTHER" id="PTHR45766:SF3">
    <property type="entry name" value="DNA ANNEALING HELICASE AND ENDONUCLEASE ZRANB3"/>
    <property type="match status" value="1"/>
</dbReference>
<dbReference type="Gene3D" id="2.30.30.380">
    <property type="entry name" value="Zn-finger domain of Sec23/24"/>
    <property type="match status" value="2"/>
</dbReference>
<feature type="region of interest" description="Disordered" evidence="9">
    <location>
        <begin position="1398"/>
        <end position="1417"/>
    </location>
</feature>
<evidence type="ECO:0000256" key="1">
    <source>
        <dbReference type="ARBA" id="ARBA00022723"/>
    </source>
</evidence>
<evidence type="ECO:0000256" key="3">
    <source>
        <dbReference type="ARBA" id="ARBA00022771"/>
    </source>
</evidence>
<dbReference type="PROSITE" id="PS01358">
    <property type="entry name" value="ZF_RANBP2_1"/>
    <property type="match status" value="2"/>
</dbReference>
<keyword evidence="7" id="KW-0067">ATP-binding</keyword>
<reference evidence="13 14" key="1">
    <citation type="submission" date="2022-05" db="EMBL/GenBank/DDBJ databases">
        <authorList>
            <consortium name="Genoscope - CEA"/>
            <person name="William W."/>
        </authorList>
    </citation>
    <scope>NUCLEOTIDE SEQUENCE [LARGE SCALE GENOMIC DNA]</scope>
</reference>
<dbReference type="Pfam" id="PF01844">
    <property type="entry name" value="HNH"/>
    <property type="match status" value="1"/>
</dbReference>
<feature type="region of interest" description="Disordered" evidence="9">
    <location>
        <begin position="539"/>
        <end position="570"/>
    </location>
</feature>
<dbReference type="SMART" id="SM00547">
    <property type="entry name" value="ZnF_RBZ"/>
    <property type="match status" value="2"/>
</dbReference>
<evidence type="ECO:0000259" key="10">
    <source>
        <dbReference type="PROSITE" id="PS50199"/>
    </source>
</evidence>
<evidence type="ECO:0008006" key="15">
    <source>
        <dbReference type="Google" id="ProtNLM"/>
    </source>
</evidence>
<dbReference type="CDD" id="cd00085">
    <property type="entry name" value="HNHc"/>
    <property type="match status" value="1"/>
</dbReference>
<keyword evidence="2" id="KW-0547">Nucleotide-binding</keyword>
<dbReference type="PANTHER" id="PTHR45766">
    <property type="entry name" value="DNA ANNEALING HELICASE AND ENDONUCLEASE ZRANB3 FAMILY MEMBER"/>
    <property type="match status" value="1"/>
</dbReference>
<feature type="region of interest" description="Disordered" evidence="9">
    <location>
        <begin position="827"/>
        <end position="867"/>
    </location>
</feature>
<dbReference type="CDD" id="cd18010">
    <property type="entry name" value="DEXHc_HARP_SMARCAL1"/>
    <property type="match status" value="1"/>
</dbReference>
<feature type="compositionally biased region" description="Basic and acidic residues" evidence="9">
    <location>
        <begin position="989"/>
        <end position="998"/>
    </location>
</feature>
<evidence type="ECO:0000259" key="11">
    <source>
        <dbReference type="PROSITE" id="PS51192"/>
    </source>
</evidence>
<dbReference type="GO" id="GO:0006281">
    <property type="term" value="P:DNA repair"/>
    <property type="evidence" value="ECO:0007669"/>
    <property type="project" value="TreeGrafter"/>
</dbReference>
<feature type="compositionally biased region" description="Basic and acidic residues" evidence="9">
    <location>
        <begin position="1233"/>
        <end position="1244"/>
    </location>
</feature>
<feature type="region of interest" description="Disordered" evidence="9">
    <location>
        <begin position="896"/>
        <end position="922"/>
    </location>
</feature>
<dbReference type="InterPro" id="IPR001876">
    <property type="entry name" value="Znf_RanBP2"/>
</dbReference>
<dbReference type="EMBL" id="CALNXJ010000038">
    <property type="protein sequence ID" value="CAH3143795.1"/>
    <property type="molecule type" value="Genomic_DNA"/>
</dbReference>
<dbReference type="Pfam" id="PF00641">
    <property type="entry name" value="Zn_ribbon_RanBP"/>
    <property type="match status" value="1"/>
</dbReference>
<dbReference type="Proteomes" id="UP001159428">
    <property type="component" value="Unassembled WGS sequence"/>
</dbReference>
<evidence type="ECO:0000313" key="14">
    <source>
        <dbReference type="Proteomes" id="UP001159428"/>
    </source>
</evidence>
<dbReference type="Gene3D" id="3.40.50.300">
    <property type="entry name" value="P-loop containing nucleotide triphosphate hydrolases"/>
    <property type="match status" value="1"/>
</dbReference>
<feature type="domain" description="RanBP2-type" evidence="10">
    <location>
        <begin position="1166"/>
        <end position="1197"/>
    </location>
</feature>
<dbReference type="SUPFAM" id="SSF90209">
    <property type="entry name" value="Ran binding protein zinc finger-like"/>
    <property type="match status" value="2"/>
</dbReference>
<dbReference type="InterPro" id="IPR000330">
    <property type="entry name" value="SNF2_N"/>
</dbReference>
<dbReference type="InterPro" id="IPR014001">
    <property type="entry name" value="Helicase_ATP-bd"/>
</dbReference>
<dbReference type="GO" id="GO:0016787">
    <property type="term" value="F:hydrolase activity"/>
    <property type="evidence" value="ECO:0007669"/>
    <property type="project" value="UniProtKB-KW"/>
</dbReference>
<dbReference type="GO" id="GO:0004386">
    <property type="term" value="F:helicase activity"/>
    <property type="evidence" value="ECO:0007669"/>
    <property type="project" value="UniProtKB-KW"/>
</dbReference>
<feature type="domain" description="RanBP2-type" evidence="10">
    <location>
        <begin position="1005"/>
        <end position="1034"/>
    </location>
</feature>
<feature type="region of interest" description="Disordered" evidence="9">
    <location>
        <begin position="610"/>
        <end position="636"/>
    </location>
</feature>
<keyword evidence="6" id="KW-0862">Zinc</keyword>
<evidence type="ECO:0000256" key="2">
    <source>
        <dbReference type="ARBA" id="ARBA00022741"/>
    </source>
</evidence>
<sequence length="1907" mass="212938">MATPSVSLRFLPRPLRRALLDFQKDGVRFGIRKQGRCLIGDEMGLGKTLQAISIAYYYKDTWPLLIVVPSSVKFSWIDEIEKWLPEVEPHDLNLIRSGCDVSNLGKAMVHIVGYGLLSLATSKLLLEALENHKLNIVILDESHYLKNRKSARTKHLLQICKKAKHAILLSGTPSLARPRELFPQLDIICPGRFGSFSRFVQRYCNARDVFFRGKRSYDTSGASNLDELYHLLKTHVMIRRLKKEVLTQLPPKRRQKVYFDISESNSKYNTELKQIMKDFRKCSAIINGAVADDLSIKSPLTEIRRLSTLVYHYTGLVKIGPVLKYIEDLAQGMDGKFIVFFRHRLVRQAIEAKLVTLKLKYICIAGDVPSGIRGELVNSFQTDPQVRVAALSIEAASFGLTLTAAHHVVFAELHHTPGVIIQAEDRAHRIGQTLPVNIHYLIAKGTVDETLWSLIRRKVYVTTTTLDGKCKDLETENADEDLGRKLSACAAWIQDQEEGAEDLEDFVNEQLSAKTTGKDQGQRDLRSFFVATPVSSKSNSFENRASSHNTTVHRNKSAKMGAARKTSDDPIQVLESEEEDLSTLDDLKDDALIWEAPDIVQISKETPLKKNGKPFRESLENRENLKTDPKPHEEALKEEDCPLKPKTVKLKKMKNGKLLFAEGKTTTRQSQQEANCKSLIEFVGSDPETESQTLRGYLDNGDGPEILNVEDECNFGGKSDFLGGSSKPKDREFLTYLQEADIECVEVVCKRTSRLLEDHQDSFNDCTTERMEQKIGSAVNDSRYPSCQDFEGGSFSKDIGGIEMSDSPRRTTAIIDKIGKLQSKQGTESCTKSCGLSSDDAGNKSDKDSANIGTKMPSCCHQGRKSDQNVSSHFNIVSLDDNGTVDEYVLCERSNSQGYGTKANQPLKESTRSTRDKVFNPPKYSSQVLENRECLPVKEDGNISVTAVPYDDNSTDDFQDDSFKNTQVAPVPVTQKPTKKRNAANKPKQKTENREAKRGNRWKQPPTDWHCSACTFINDGQLLECSICFTPRAKINEAMSTVDDNPLSIKSISGQGRDDVYISDKMDLYGTGVDCMDTSSACVNSGKISGTVKHESSQISFGFAQMTSPKSTGQTVEPHATGKAIVHNLSSESMITPPCDSKSDIKSTIRKAKSTDNDSVYSQVAESGLPPWSCAACTFLNLSEMIECSMCLTPKRRSRRVNAKKSLLTVETEKEANASKIALSDRRRWKRAKNAEDQNPREMDEGLTAEPLGLSRETQSSSHTQYGHEVLREEISEEVKSNPRKRLRLDEVEGENGICDVSYDLDVLCSDSTIKCSYALSSSAAPYELMAATPPDGKGIDVVSPVDSVLSSDQEELQLRTDHGARCCKIGNNDLEMDCEQLDVSDHLVTKQCSGVSSTVSSEGNVGGHLPSSKNSDIDEVMEDLEELKAAAEKFFSSEWEDEERWWEEESSFEISSSASSSETASSSPTVTSPGFTKCSDFCSVTELKKKLETDAKQLNETQPKAAQKPQYAKGNPENTEAAPLANEYNSRPELDPVIEEEEEDEKDAPPEAMKLKFCLSLYTERLYLYTQDDLPLGINFCMSDVKNCNMEDLPAILHHDENLRQVERFLEKWRRMGEGKKRILRKSGLVFDDPLEAYECARKGLSRACSYVRHPSKETQILAAHNTAEEVGGKVRVVKKPKIVQNKIERKTDHAKSKAGGAEEGESVELNSNTQMYASNTICEDKIYHQAVTTDGVPLCLFCKGPVEFAKRVRCSDWDARFCSHDCKQEYQVRVSGTAARRALFEAERGICQLCSMDAHNLYQNVVALSVRDRPAFLAQTHYSTLPNQKLMKMIMEPKEGMFWEADHITPVSEGGGECGLDNLRTLCVICHRKATSELNKRLKQRRILEQVAGCADISTFFRPLN</sequence>
<dbReference type="CDD" id="cd18793">
    <property type="entry name" value="SF2_C_SNF"/>
    <property type="match status" value="1"/>
</dbReference>
<feature type="domain" description="Helicase C-terminal" evidence="12">
    <location>
        <begin position="321"/>
        <end position="481"/>
    </location>
</feature>
<dbReference type="GO" id="GO:0005524">
    <property type="term" value="F:ATP binding"/>
    <property type="evidence" value="ECO:0007669"/>
    <property type="project" value="UniProtKB-KW"/>
</dbReference>
<feature type="region of interest" description="Disordered" evidence="9">
    <location>
        <begin position="1227"/>
        <end position="1246"/>
    </location>
</feature>
<feature type="compositionally biased region" description="Polar residues" evidence="9">
    <location>
        <begin position="896"/>
        <end position="908"/>
    </location>
</feature>
<keyword evidence="5" id="KW-0347">Helicase</keyword>
<evidence type="ECO:0000256" key="5">
    <source>
        <dbReference type="ARBA" id="ARBA00022806"/>
    </source>
</evidence>
<dbReference type="PROSITE" id="PS51192">
    <property type="entry name" value="HELICASE_ATP_BIND_1"/>
    <property type="match status" value="1"/>
</dbReference>
<accession>A0AAU9XCR2</accession>
<dbReference type="GO" id="GO:0003676">
    <property type="term" value="F:nucleic acid binding"/>
    <property type="evidence" value="ECO:0007669"/>
    <property type="project" value="InterPro"/>
</dbReference>
<dbReference type="PROSITE" id="PS51194">
    <property type="entry name" value="HELICASE_CTER"/>
    <property type="match status" value="1"/>
</dbReference>
<feature type="domain" description="Helicase ATP-binding" evidence="11">
    <location>
        <begin position="28"/>
        <end position="191"/>
    </location>
</feature>
<evidence type="ECO:0000256" key="6">
    <source>
        <dbReference type="ARBA" id="ARBA00022833"/>
    </source>
</evidence>
<evidence type="ECO:0000256" key="8">
    <source>
        <dbReference type="PROSITE-ProRule" id="PRU00322"/>
    </source>
</evidence>
<evidence type="ECO:0000256" key="7">
    <source>
        <dbReference type="ARBA" id="ARBA00022840"/>
    </source>
</evidence>
<dbReference type="GO" id="GO:0043596">
    <property type="term" value="C:nuclear replication fork"/>
    <property type="evidence" value="ECO:0007669"/>
    <property type="project" value="TreeGrafter"/>
</dbReference>
<dbReference type="SMART" id="SM00490">
    <property type="entry name" value="HELICc"/>
    <property type="match status" value="1"/>
</dbReference>
<keyword evidence="3 8" id="KW-0863">Zinc-finger</keyword>
<feature type="region of interest" description="Disordered" evidence="9">
    <location>
        <begin position="1498"/>
        <end position="1533"/>
    </location>
</feature>
<dbReference type="InterPro" id="IPR001650">
    <property type="entry name" value="Helicase_C-like"/>
</dbReference>
<feature type="compositionally biased region" description="Basic and acidic residues" evidence="9">
    <location>
        <begin position="909"/>
        <end position="918"/>
    </location>
</feature>
<dbReference type="SUPFAM" id="SSF52540">
    <property type="entry name" value="P-loop containing nucleoside triphosphate hydrolases"/>
    <property type="match status" value="2"/>
</dbReference>
<dbReference type="Pfam" id="PF00176">
    <property type="entry name" value="SNF2-rel_dom"/>
    <property type="match status" value="1"/>
</dbReference>
<feature type="compositionally biased region" description="Polar residues" evidence="9">
    <location>
        <begin position="827"/>
        <end position="836"/>
    </location>
</feature>